<protein>
    <submittedName>
        <fullName evidence="6">TetR/AcrR family transcriptional regulator</fullName>
    </submittedName>
</protein>
<dbReference type="RefSeq" id="WP_047179331.1">
    <property type="nucleotide sequence ID" value="NZ_CBDRIV010000054.1"/>
</dbReference>
<sequence length="193" mass="21784">MAENGARKSRGETRRRIQEVALDLFAEQGYEKTSLREIAEVLQVTKPAIYYHFQSKEEILLSIFQNLGRPVADAIAWGEVQPRSLETKRELLRRYGAALDATVPLFRFMQENEATLRDLEVGREFKDQMTAMGELLSDPGSSLVAQLQCMGALLTLHFGTFALPHFEGSDEEKREALLSIATEMVERAHGPQD</sequence>
<dbReference type="EMBL" id="JAAGMK010000413">
    <property type="protein sequence ID" value="NEB85484.1"/>
    <property type="molecule type" value="Genomic_DNA"/>
</dbReference>
<feature type="DNA-binding region" description="H-T-H motif" evidence="4">
    <location>
        <begin position="34"/>
        <end position="53"/>
    </location>
</feature>
<dbReference type="Pfam" id="PF00440">
    <property type="entry name" value="TetR_N"/>
    <property type="match status" value="1"/>
</dbReference>
<evidence type="ECO:0000313" key="6">
    <source>
        <dbReference type="EMBL" id="NEB85484.1"/>
    </source>
</evidence>
<evidence type="ECO:0000256" key="2">
    <source>
        <dbReference type="ARBA" id="ARBA00023125"/>
    </source>
</evidence>
<dbReference type="PRINTS" id="PR00455">
    <property type="entry name" value="HTHTETR"/>
</dbReference>
<dbReference type="PANTHER" id="PTHR30055">
    <property type="entry name" value="HTH-TYPE TRANSCRIPTIONAL REGULATOR RUTR"/>
    <property type="match status" value="1"/>
</dbReference>
<dbReference type="AlphaFoldDB" id="A0A6G3SR82"/>
<dbReference type="EMBL" id="JAAGMS010000238">
    <property type="protein sequence ID" value="NEC00555.1"/>
    <property type="molecule type" value="Genomic_DNA"/>
</dbReference>
<evidence type="ECO:0000313" key="7">
    <source>
        <dbReference type="EMBL" id="NEC00555.1"/>
    </source>
</evidence>
<organism evidence="6">
    <name type="scientific">Streptomyces anulatus</name>
    <name type="common">Streptomyces chrysomallus</name>
    <dbReference type="NCBI Taxonomy" id="1892"/>
    <lineage>
        <taxon>Bacteria</taxon>
        <taxon>Bacillati</taxon>
        <taxon>Actinomycetota</taxon>
        <taxon>Actinomycetes</taxon>
        <taxon>Kitasatosporales</taxon>
        <taxon>Streptomycetaceae</taxon>
        <taxon>Streptomyces</taxon>
    </lineage>
</organism>
<keyword evidence="3" id="KW-0804">Transcription</keyword>
<dbReference type="GO" id="GO:0000976">
    <property type="term" value="F:transcription cis-regulatory region binding"/>
    <property type="evidence" value="ECO:0007669"/>
    <property type="project" value="TreeGrafter"/>
</dbReference>
<gene>
    <name evidence="6" type="ORF">G3I43_15030</name>
    <name evidence="7" type="ORF">G3I58_21615</name>
</gene>
<reference evidence="6 8" key="1">
    <citation type="submission" date="2020-01" db="EMBL/GenBank/DDBJ databases">
        <title>Insect and environment-associated Actinomycetes.</title>
        <authorList>
            <person name="Currrie C."/>
            <person name="Chevrette M."/>
            <person name="Carlson C."/>
            <person name="Stubbendieck R."/>
            <person name="Wendt-Pienkowski E."/>
        </authorList>
    </citation>
    <scope>NUCLEOTIDE SEQUENCE</scope>
    <source>
        <strain evidence="6">SID505</strain>
        <strain evidence="7 8">SID7903</strain>
    </source>
</reference>
<evidence type="ECO:0000256" key="1">
    <source>
        <dbReference type="ARBA" id="ARBA00023015"/>
    </source>
</evidence>
<name>A0A6G3SR82_STRAQ</name>
<dbReference type="GO" id="GO:0003700">
    <property type="term" value="F:DNA-binding transcription factor activity"/>
    <property type="evidence" value="ECO:0007669"/>
    <property type="project" value="TreeGrafter"/>
</dbReference>
<dbReference type="PROSITE" id="PS01081">
    <property type="entry name" value="HTH_TETR_1"/>
    <property type="match status" value="1"/>
</dbReference>
<dbReference type="PROSITE" id="PS50977">
    <property type="entry name" value="HTH_TETR_2"/>
    <property type="match status" value="1"/>
</dbReference>
<dbReference type="Gene3D" id="1.10.357.10">
    <property type="entry name" value="Tetracycline Repressor, domain 2"/>
    <property type="match status" value="1"/>
</dbReference>
<dbReference type="InterPro" id="IPR009057">
    <property type="entry name" value="Homeodomain-like_sf"/>
</dbReference>
<evidence type="ECO:0000256" key="4">
    <source>
        <dbReference type="PROSITE-ProRule" id="PRU00335"/>
    </source>
</evidence>
<dbReference type="PANTHER" id="PTHR30055:SF234">
    <property type="entry name" value="HTH-TYPE TRANSCRIPTIONAL REGULATOR BETI"/>
    <property type="match status" value="1"/>
</dbReference>
<dbReference type="InterPro" id="IPR023772">
    <property type="entry name" value="DNA-bd_HTH_TetR-type_CS"/>
</dbReference>
<accession>A0A6G3SR82</accession>
<evidence type="ECO:0000313" key="8">
    <source>
        <dbReference type="Proteomes" id="UP000470951"/>
    </source>
</evidence>
<dbReference type="Proteomes" id="UP000470951">
    <property type="component" value="Unassembled WGS sequence"/>
</dbReference>
<dbReference type="SUPFAM" id="SSF46689">
    <property type="entry name" value="Homeodomain-like"/>
    <property type="match status" value="1"/>
</dbReference>
<keyword evidence="2 4" id="KW-0238">DNA-binding</keyword>
<dbReference type="InterPro" id="IPR050109">
    <property type="entry name" value="HTH-type_TetR-like_transc_reg"/>
</dbReference>
<evidence type="ECO:0000256" key="3">
    <source>
        <dbReference type="ARBA" id="ARBA00023163"/>
    </source>
</evidence>
<proteinExistence type="predicted"/>
<evidence type="ECO:0000259" key="5">
    <source>
        <dbReference type="PROSITE" id="PS50977"/>
    </source>
</evidence>
<keyword evidence="1" id="KW-0805">Transcription regulation</keyword>
<feature type="domain" description="HTH tetR-type" evidence="5">
    <location>
        <begin position="11"/>
        <end position="71"/>
    </location>
</feature>
<comment type="caution">
    <text evidence="6">The sequence shown here is derived from an EMBL/GenBank/DDBJ whole genome shotgun (WGS) entry which is preliminary data.</text>
</comment>
<dbReference type="InterPro" id="IPR001647">
    <property type="entry name" value="HTH_TetR"/>
</dbReference>